<dbReference type="GO" id="GO:0008395">
    <property type="term" value="F:steroid hydroxylase activity"/>
    <property type="evidence" value="ECO:0007669"/>
    <property type="project" value="TreeGrafter"/>
</dbReference>
<dbReference type="GO" id="GO:0006082">
    <property type="term" value="P:organic acid metabolic process"/>
    <property type="evidence" value="ECO:0007669"/>
    <property type="project" value="TreeGrafter"/>
</dbReference>
<evidence type="ECO:0000313" key="17">
    <source>
        <dbReference type="Proteomes" id="UP000708208"/>
    </source>
</evidence>
<keyword evidence="9" id="KW-0492">Microsome</keyword>
<keyword evidence="13 15" id="KW-0472">Membrane</keyword>
<keyword evidence="15" id="KW-1133">Transmembrane helix</keyword>
<evidence type="ECO:0008006" key="18">
    <source>
        <dbReference type="Google" id="ProtNLM"/>
    </source>
</evidence>
<evidence type="ECO:0000256" key="8">
    <source>
        <dbReference type="ARBA" id="ARBA00022824"/>
    </source>
</evidence>
<evidence type="ECO:0000256" key="12">
    <source>
        <dbReference type="ARBA" id="ARBA00023033"/>
    </source>
</evidence>
<evidence type="ECO:0000256" key="3">
    <source>
        <dbReference type="ARBA" id="ARBA00004174"/>
    </source>
</evidence>
<dbReference type="FunFam" id="1.10.630.10:FF:000238">
    <property type="entry name" value="Cytochrome P450 2A6"/>
    <property type="match status" value="1"/>
</dbReference>
<accession>A0A8J2PU42</accession>
<gene>
    <name evidence="16" type="ORF">AFUS01_LOCUS38007</name>
</gene>
<dbReference type="InterPro" id="IPR050182">
    <property type="entry name" value="Cytochrome_P450_fam2"/>
</dbReference>
<dbReference type="GO" id="GO:0006805">
    <property type="term" value="P:xenobiotic metabolic process"/>
    <property type="evidence" value="ECO:0007669"/>
    <property type="project" value="TreeGrafter"/>
</dbReference>
<name>A0A8J2PU42_9HEXA</name>
<dbReference type="PANTHER" id="PTHR24300">
    <property type="entry name" value="CYTOCHROME P450 508A4-RELATED"/>
    <property type="match status" value="1"/>
</dbReference>
<evidence type="ECO:0000256" key="6">
    <source>
        <dbReference type="ARBA" id="ARBA00022617"/>
    </source>
</evidence>
<dbReference type="EMBL" id="CAJVCH010545959">
    <property type="protein sequence ID" value="CAG7828056.1"/>
    <property type="molecule type" value="Genomic_DNA"/>
</dbReference>
<evidence type="ECO:0000256" key="13">
    <source>
        <dbReference type="ARBA" id="ARBA00023136"/>
    </source>
</evidence>
<evidence type="ECO:0000313" key="16">
    <source>
        <dbReference type="EMBL" id="CAG7828056.1"/>
    </source>
</evidence>
<keyword evidence="12 14" id="KW-0503">Monooxygenase</keyword>
<keyword evidence="17" id="KW-1185">Reference proteome</keyword>
<feature type="transmembrane region" description="Helical" evidence="15">
    <location>
        <begin position="29"/>
        <end position="46"/>
    </location>
</feature>
<evidence type="ECO:0000256" key="14">
    <source>
        <dbReference type="RuleBase" id="RU000461"/>
    </source>
</evidence>
<reference evidence="16" key="1">
    <citation type="submission" date="2021-06" db="EMBL/GenBank/DDBJ databases">
        <authorList>
            <person name="Hodson N. C."/>
            <person name="Mongue J. A."/>
            <person name="Jaron S. K."/>
        </authorList>
    </citation>
    <scope>NUCLEOTIDE SEQUENCE</scope>
</reference>
<dbReference type="GO" id="GO:0005506">
    <property type="term" value="F:iron ion binding"/>
    <property type="evidence" value="ECO:0007669"/>
    <property type="project" value="InterPro"/>
</dbReference>
<evidence type="ECO:0000256" key="9">
    <source>
        <dbReference type="ARBA" id="ARBA00022848"/>
    </source>
</evidence>
<comment type="similarity">
    <text evidence="5 14">Belongs to the cytochrome P450 family.</text>
</comment>
<keyword evidence="7 14" id="KW-0479">Metal-binding</keyword>
<dbReference type="PANTHER" id="PTHR24300:SF397">
    <property type="entry name" value="CYTOCHROME P450 2U1"/>
    <property type="match status" value="1"/>
</dbReference>
<proteinExistence type="inferred from homology"/>
<dbReference type="GO" id="GO:0005789">
    <property type="term" value="C:endoplasmic reticulum membrane"/>
    <property type="evidence" value="ECO:0007669"/>
    <property type="project" value="UniProtKB-SubCell"/>
</dbReference>
<keyword evidence="11 14" id="KW-0408">Iron</keyword>
<dbReference type="Proteomes" id="UP000708208">
    <property type="component" value="Unassembled WGS sequence"/>
</dbReference>
<organism evidence="16 17">
    <name type="scientific">Allacma fusca</name>
    <dbReference type="NCBI Taxonomy" id="39272"/>
    <lineage>
        <taxon>Eukaryota</taxon>
        <taxon>Metazoa</taxon>
        <taxon>Ecdysozoa</taxon>
        <taxon>Arthropoda</taxon>
        <taxon>Hexapoda</taxon>
        <taxon>Collembola</taxon>
        <taxon>Symphypleona</taxon>
        <taxon>Sminthuridae</taxon>
        <taxon>Allacma</taxon>
    </lineage>
</organism>
<sequence length="517" mass="59464">MCCTILIGTIVLALTAASSFLFDFRISNYYTLVGGSSLPFLIYYLIKTYFYYRKLPPGPRGWPTIGRLIELNIENSLLKCQEYAKKYGNLFCMQVGQYMVVVINDLKLIQEALKKEELQGRPDFQPWNTCNVDRPWQDQRLLAASALSDISGRSDLERILTLEARELVNELKTSSGQSVDLKKNVNKSVFNSLWHILSGQRFELNDPEFVEVVSSLSSQNENQGIFTMGHYFPWFAVLNYLPGMILPAPLLKSLKTFKRMFGFFDRWILPRFGNYKGDEPTGYIDGYLYNQLQSMQDSSYASEDETKKLQVALVNLFQAGSETTATTLLWAIFFLSKFPEVQQKLHDEIQQIVGSGRLPSRADRAKMPYLEAFMNEVHRKASVVPLTAFHKATKDCKFGGYSIYKDFIVLPNLYAVHHDEDHWHEPQKFRPERFLDPTGTKLVYNEALMPFGNGKRMCLGEAVVRDTLFFFLTSLLQNFSFSLDPRSENVAIDIPTPKFINFPIDFKVIMSNRRVNY</sequence>
<keyword evidence="8" id="KW-0256">Endoplasmic reticulum</keyword>
<evidence type="ECO:0000256" key="4">
    <source>
        <dbReference type="ARBA" id="ARBA00004406"/>
    </source>
</evidence>
<evidence type="ECO:0000256" key="1">
    <source>
        <dbReference type="ARBA" id="ARBA00001971"/>
    </source>
</evidence>
<dbReference type="GO" id="GO:0020037">
    <property type="term" value="F:heme binding"/>
    <property type="evidence" value="ECO:0007669"/>
    <property type="project" value="InterPro"/>
</dbReference>
<evidence type="ECO:0000256" key="2">
    <source>
        <dbReference type="ARBA" id="ARBA00003690"/>
    </source>
</evidence>
<dbReference type="InterPro" id="IPR001128">
    <property type="entry name" value="Cyt_P450"/>
</dbReference>
<comment type="subcellular location">
    <subcellularLocation>
        <location evidence="4">Endoplasmic reticulum membrane</location>
        <topology evidence="4">Peripheral membrane protein</topology>
    </subcellularLocation>
    <subcellularLocation>
        <location evidence="3">Microsome membrane</location>
        <topology evidence="3">Peripheral membrane protein</topology>
    </subcellularLocation>
</comment>
<dbReference type="GO" id="GO:0016712">
    <property type="term" value="F:oxidoreductase activity, acting on paired donors, with incorporation or reduction of molecular oxygen, reduced flavin or flavoprotein as one donor, and incorporation of one atom of oxygen"/>
    <property type="evidence" value="ECO:0007669"/>
    <property type="project" value="TreeGrafter"/>
</dbReference>
<evidence type="ECO:0000256" key="7">
    <source>
        <dbReference type="ARBA" id="ARBA00022723"/>
    </source>
</evidence>
<dbReference type="InterPro" id="IPR017972">
    <property type="entry name" value="Cyt_P450_CS"/>
</dbReference>
<comment type="caution">
    <text evidence="16">The sequence shown here is derived from an EMBL/GenBank/DDBJ whole genome shotgun (WGS) entry which is preliminary data.</text>
</comment>
<evidence type="ECO:0000256" key="5">
    <source>
        <dbReference type="ARBA" id="ARBA00010617"/>
    </source>
</evidence>
<comment type="function">
    <text evidence="2">May be involved in the metabolism of insect hormones and in the breakdown of synthetic insecticides.</text>
</comment>
<dbReference type="PROSITE" id="PS00086">
    <property type="entry name" value="CYTOCHROME_P450"/>
    <property type="match status" value="1"/>
</dbReference>
<keyword evidence="15" id="KW-0812">Transmembrane</keyword>
<keyword evidence="6 14" id="KW-0349">Heme</keyword>
<dbReference type="OrthoDB" id="1055148at2759"/>
<evidence type="ECO:0000256" key="10">
    <source>
        <dbReference type="ARBA" id="ARBA00023002"/>
    </source>
</evidence>
<protein>
    <recommendedName>
        <fullName evidence="18">Cytochrome P450</fullName>
    </recommendedName>
</protein>
<dbReference type="Pfam" id="PF00067">
    <property type="entry name" value="p450"/>
    <property type="match status" value="1"/>
</dbReference>
<keyword evidence="10 14" id="KW-0560">Oxidoreductase</keyword>
<comment type="cofactor">
    <cofactor evidence="1">
        <name>heme</name>
        <dbReference type="ChEBI" id="CHEBI:30413"/>
    </cofactor>
</comment>
<evidence type="ECO:0000256" key="15">
    <source>
        <dbReference type="SAM" id="Phobius"/>
    </source>
</evidence>
<evidence type="ECO:0000256" key="11">
    <source>
        <dbReference type="ARBA" id="ARBA00023004"/>
    </source>
</evidence>
<dbReference type="AlphaFoldDB" id="A0A8J2PU42"/>